<dbReference type="RefSeq" id="WP_101310047.1">
    <property type="nucleotide sequence ID" value="NZ_MVDE01000016.1"/>
</dbReference>
<feature type="transmembrane region" description="Helical" evidence="6">
    <location>
        <begin position="373"/>
        <end position="398"/>
    </location>
</feature>
<dbReference type="Pfam" id="PF12704">
    <property type="entry name" value="MacB_PCD"/>
    <property type="match status" value="1"/>
</dbReference>
<dbReference type="InterPro" id="IPR050250">
    <property type="entry name" value="Macrolide_Exporter_MacB"/>
</dbReference>
<dbReference type="EMBL" id="MVDE01000016">
    <property type="protein sequence ID" value="PKQ66268.1"/>
    <property type="molecule type" value="Genomic_DNA"/>
</dbReference>
<evidence type="ECO:0000256" key="5">
    <source>
        <dbReference type="ARBA" id="ARBA00023136"/>
    </source>
</evidence>
<dbReference type="GO" id="GO:0005886">
    <property type="term" value="C:plasma membrane"/>
    <property type="evidence" value="ECO:0007669"/>
    <property type="project" value="UniProtKB-SubCell"/>
</dbReference>
<feature type="transmembrane region" description="Helical" evidence="6">
    <location>
        <begin position="719"/>
        <end position="739"/>
    </location>
</feature>
<keyword evidence="4 6" id="KW-1133">Transmembrane helix</keyword>
<evidence type="ECO:0000256" key="6">
    <source>
        <dbReference type="SAM" id="Phobius"/>
    </source>
</evidence>
<evidence type="ECO:0000313" key="9">
    <source>
        <dbReference type="EMBL" id="PKQ66268.1"/>
    </source>
</evidence>
<feature type="domain" description="MacB-like periplasmic core" evidence="8">
    <location>
        <begin position="20"/>
        <end position="193"/>
    </location>
</feature>
<evidence type="ECO:0000313" key="10">
    <source>
        <dbReference type="Proteomes" id="UP000233618"/>
    </source>
</evidence>
<feature type="transmembrane region" description="Helical" evidence="6">
    <location>
        <begin position="418"/>
        <end position="441"/>
    </location>
</feature>
<comment type="subcellular location">
    <subcellularLocation>
        <location evidence="1">Cell membrane</location>
        <topology evidence="1">Multi-pass membrane protein</topology>
    </subcellularLocation>
</comment>
<evidence type="ECO:0000256" key="2">
    <source>
        <dbReference type="ARBA" id="ARBA00022475"/>
    </source>
</evidence>
<organism evidence="9 10">
    <name type="scientific">Labilibaculum manganireducens</name>
    <dbReference type="NCBI Taxonomy" id="1940525"/>
    <lineage>
        <taxon>Bacteria</taxon>
        <taxon>Pseudomonadati</taxon>
        <taxon>Bacteroidota</taxon>
        <taxon>Bacteroidia</taxon>
        <taxon>Marinilabiliales</taxon>
        <taxon>Marinifilaceae</taxon>
        <taxon>Labilibaculum</taxon>
    </lineage>
</organism>
<evidence type="ECO:0000256" key="3">
    <source>
        <dbReference type="ARBA" id="ARBA00022692"/>
    </source>
</evidence>
<proteinExistence type="predicted"/>
<name>A0A2N3I7I9_9BACT</name>
<feature type="transmembrane region" description="Helical" evidence="6">
    <location>
        <begin position="751"/>
        <end position="771"/>
    </location>
</feature>
<protein>
    <submittedName>
        <fullName evidence="9">Uncharacterized protein</fullName>
    </submittedName>
</protein>
<dbReference type="Pfam" id="PF02687">
    <property type="entry name" value="FtsX"/>
    <property type="match status" value="2"/>
</dbReference>
<dbReference type="InterPro" id="IPR025857">
    <property type="entry name" value="MacB_PCD"/>
</dbReference>
<dbReference type="Proteomes" id="UP000233618">
    <property type="component" value="Unassembled WGS sequence"/>
</dbReference>
<feature type="transmembrane region" description="Helical" evidence="6">
    <location>
        <begin position="667"/>
        <end position="691"/>
    </location>
</feature>
<feature type="domain" description="ABC3 transporter permease C-terminal" evidence="7">
    <location>
        <begin position="671"/>
        <end position="783"/>
    </location>
</feature>
<evidence type="ECO:0000256" key="4">
    <source>
        <dbReference type="ARBA" id="ARBA00022989"/>
    </source>
</evidence>
<dbReference type="PANTHER" id="PTHR30572:SF18">
    <property type="entry name" value="ABC-TYPE MACROLIDE FAMILY EXPORT SYSTEM PERMEASE COMPONENT 2"/>
    <property type="match status" value="1"/>
</dbReference>
<evidence type="ECO:0000256" key="1">
    <source>
        <dbReference type="ARBA" id="ARBA00004651"/>
    </source>
</evidence>
<feature type="domain" description="ABC3 transporter permease C-terminal" evidence="7">
    <location>
        <begin position="287"/>
        <end position="399"/>
    </location>
</feature>
<dbReference type="PANTHER" id="PTHR30572">
    <property type="entry name" value="MEMBRANE COMPONENT OF TRANSPORTER-RELATED"/>
    <property type="match status" value="1"/>
</dbReference>
<dbReference type="AlphaFoldDB" id="A0A2N3I7I9"/>
<feature type="transmembrane region" description="Helical" evidence="6">
    <location>
        <begin position="327"/>
        <end position="353"/>
    </location>
</feature>
<evidence type="ECO:0000259" key="8">
    <source>
        <dbReference type="Pfam" id="PF12704"/>
    </source>
</evidence>
<keyword evidence="3 6" id="KW-0812">Transmembrane</keyword>
<dbReference type="GO" id="GO:0022857">
    <property type="term" value="F:transmembrane transporter activity"/>
    <property type="evidence" value="ECO:0007669"/>
    <property type="project" value="TreeGrafter"/>
</dbReference>
<dbReference type="InterPro" id="IPR003838">
    <property type="entry name" value="ABC3_permease_C"/>
</dbReference>
<gene>
    <name evidence="9" type="ORF">BZG01_11795</name>
</gene>
<feature type="transmembrane region" description="Helical" evidence="6">
    <location>
        <begin position="21"/>
        <end position="41"/>
    </location>
</feature>
<sequence length="790" mass="90161">MNFYNIKLSLKSLLKNRVVSAINIGGLALGISISLLIFAFVDKEESMDKHIAKSDNIFVLENDQDSYVSSKMVELIRMNIPEIKHITYAQNEWSPQVFVEYNNKKIKIKHLIVTDSAFFRVLPMKALYGNPSTALTTSNKIVLTETLSKKIFGNENPIGKTITYNATNLQNELIVVGAVIKDLSHNSSFKFDAVLSEDTNNKIDWYVGNKNSWGTQNYISYFRIPTNGNINLINQKLKNIPLTDVEEDFKSNIKLSSLPLQDSYFEAPDIEIQRHGNHLTIVIIRITGILILLLACINYINLVSTQKIKRLRNIGILKVLGSKRRKIIQLISTESGLVLLITSALVITLLYFLTEGLNHLTQSLFTLAEILSGWNLVVFILILIVTLLITGIIPGIILSSNETTQLLKNKISINHKNYLRNILLVFQFTISIILLTSILFIKKQNNFLISKDPGFKRENIIYTTTNEEISNLGDAFQNEMKKIAGVEDITFSSSVIGYNESNWGRDLLNKTEQYNIWFSNFYVSPNFFKFFGIELVRGKQFNEYSPKAGDWIFNQTAIKKFRIEQLEDVKLLNWNGTKQEPIIAEVKDFNFESMHVPIRSVGFRCRNNVDEVAYFKLITTNGATFKQCLSAIQKKWTKLSPKFPLEIKFMNSSWEALYTKEKQFQKILNYAAAISILLSCLGLISLTFFIVETQTKEIGLRKVNGAKPYEIVQMLNKGFAKWVAIAFVIACPIAWYAMHKWLENFAYKTELSWWIFALAGLIALGIALLTVSFQSWRAATRNPVESLRYE</sequence>
<comment type="caution">
    <text evidence="9">The sequence shown here is derived from an EMBL/GenBank/DDBJ whole genome shotgun (WGS) entry which is preliminary data.</text>
</comment>
<accession>A0A2N3I7I9</accession>
<keyword evidence="5 6" id="KW-0472">Membrane</keyword>
<evidence type="ECO:0000259" key="7">
    <source>
        <dbReference type="Pfam" id="PF02687"/>
    </source>
</evidence>
<feature type="transmembrane region" description="Helical" evidence="6">
    <location>
        <begin position="282"/>
        <end position="302"/>
    </location>
</feature>
<reference evidence="9 10" key="1">
    <citation type="journal article" date="2017" name="Front. Microbiol.">
        <title>Labilibaculum manganireducens gen. nov., sp. nov. and Labilibaculum filiforme sp. nov., Novel Bacteroidetes Isolated from Subsurface Sediments of the Baltic Sea.</title>
        <authorList>
            <person name="Vandieken V."/>
            <person name="Marshall I.P."/>
            <person name="Niemann H."/>
            <person name="Engelen B."/>
            <person name="Cypionka H."/>
        </authorList>
    </citation>
    <scope>NUCLEOTIDE SEQUENCE [LARGE SCALE GENOMIC DNA]</scope>
    <source>
        <strain evidence="9 10">59.10-2M</strain>
    </source>
</reference>
<keyword evidence="10" id="KW-1185">Reference proteome</keyword>
<keyword evidence="2" id="KW-1003">Cell membrane</keyword>